<evidence type="ECO:0000256" key="5">
    <source>
        <dbReference type="ARBA" id="ARBA00022692"/>
    </source>
</evidence>
<evidence type="ECO:0000256" key="6">
    <source>
        <dbReference type="ARBA" id="ARBA00022989"/>
    </source>
</evidence>
<evidence type="ECO:0000259" key="10">
    <source>
        <dbReference type="Pfam" id="PF00482"/>
    </source>
</evidence>
<keyword evidence="7 9" id="KW-0472">Membrane</keyword>
<keyword evidence="6 9" id="KW-1133">Transmembrane helix</keyword>
<dbReference type="RefSeq" id="WP_052132016.1">
    <property type="nucleotide sequence ID" value="NZ_JRAA01000001.1"/>
</dbReference>
<keyword evidence="5 9" id="KW-0812">Transmembrane</keyword>
<organism evidence="11 13">
    <name type="scientific">Solemya velum gill symbiont</name>
    <dbReference type="NCBI Taxonomy" id="2340"/>
    <lineage>
        <taxon>Bacteria</taxon>
        <taxon>Pseudomonadati</taxon>
        <taxon>Pseudomonadota</taxon>
        <taxon>Gammaproteobacteria</taxon>
        <taxon>sulfur-oxidizing symbionts</taxon>
    </lineage>
</organism>
<keyword evidence="4" id="KW-0997">Cell inner membrane</keyword>
<evidence type="ECO:0000256" key="2">
    <source>
        <dbReference type="ARBA" id="ARBA00005745"/>
    </source>
</evidence>
<dbReference type="FunFam" id="1.20.81.30:FF:000001">
    <property type="entry name" value="Type II secretion system protein F"/>
    <property type="match status" value="2"/>
</dbReference>
<feature type="domain" description="Type II secretion system protein GspF" evidence="10">
    <location>
        <begin position="82"/>
        <end position="205"/>
    </location>
</feature>
<evidence type="ECO:0000256" key="7">
    <source>
        <dbReference type="ARBA" id="ARBA00023136"/>
    </source>
</evidence>
<dbReference type="STRING" id="2340.JV46_21680"/>
<dbReference type="AlphaFoldDB" id="A0A0B0HAX6"/>
<feature type="transmembrane region" description="Helical" evidence="9">
    <location>
        <begin position="389"/>
        <end position="409"/>
    </location>
</feature>
<comment type="caution">
    <text evidence="11">The sequence shown here is derived from an EMBL/GenBank/DDBJ whole genome shotgun (WGS) entry which is preliminary data.</text>
</comment>
<sequence length="417" mass="46000">MAKQPKDSQSPVKTVEIKTYKWDGRDSRGKKVSGEVQAKDLKQANAQLRKQNVTPNKLSIKKDTLLTKLSEKSIKSRDITFFTRQLSTMIDAGVPLVQGLSIIAGSHDNPLFKRMVDSLRTEIESGSTLSDSMTHFPKYFDTLYINLIKVGEDAGILEEVLRKLADYREKTESLKAKVKKAMIYPAAVITVAITVTTIILIYVIPQFEKIFTSAGTNLPLLTRVVINASHIMAEYGWLMLIGIATMFILFIRSWKRSPKFQRTVGRLLLKMPVLGEIMLNSSLARFSRTLATTLAAGVPIVKSLVSVSGATGNAVFTDAVLRMRDSVSTGQTLNFAMTQEPLFPNLMRQMIAIGEETGALESLLGKIADYYDEAVDNAVDSLNSLLEPLIIVVLGVIVGTLVIAMYMPIFQFGNVVG</sequence>
<comment type="similarity">
    <text evidence="2">Belongs to the GSP F family.</text>
</comment>
<evidence type="ECO:0000256" key="8">
    <source>
        <dbReference type="SAM" id="MobiDB-lite"/>
    </source>
</evidence>
<accession>A0A0B0HAX6</accession>
<evidence type="ECO:0000256" key="9">
    <source>
        <dbReference type="SAM" id="Phobius"/>
    </source>
</evidence>
<gene>
    <name evidence="11" type="primary">pilC</name>
    <name evidence="12" type="ORF">BOV88_02595</name>
    <name evidence="11" type="ORF">JV46_21680</name>
</gene>
<evidence type="ECO:0000313" key="11">
    <source>
        <dbReference type="EMBL" id="KHF26235.1"/>
    </source>
</evidence>
<feature type="transmembrane region" description="Helical" evidence="9">
    <location>
        <begin position="183"/>
        <end position="204"/>
    </location>
</feature>
<name>A0A0B0HAX6_SOVGS</name>
<evidence type="ECO:0000256" key="1">
    <source>
        <dbReference type="ARBA" id="ARBA00004429"/>
    </source>
</evidence>
<dbReference type="GO" id="GO:0005886">
    <property type="term" value="C:plasma membrane"/>
    <property type="evidence" value="ECO:0007669"/>
    <property type="project" value="UniProtKB-SubCell"/>
</dbReference>
<evidence type="ECO:0000313" key="12">
    <source>
        <dbReference type="EMBL" id="OOY35946.1"/>
    </source>
</evidence>
<dbReference type="EMBL" id="MPNX01000002">
    <property type="protein sequence ID" value="OOY35946.1"/>
    <property type="molecule type" value="Genomic_DNA"/>
</dbReference>
<proteinExistence type="inferred from homology"/>
<dbReference type="InterPro" id="IPR018076">
    <property type="entry name" value="T2SS_GspF_dom"/>
</dbReference>
<dbReference type="InterPro" id="IPR003004">
    <property type="entry name" value="GspF/PilC"/>
</dbReference>
<dbReference type="GeneID" id="86991163"/>
<dbReference type="eggNOG" id="COG1459">
    <property type="taxonomic scope" value="Bacteria"/>
</dbReference>
<dbReference type="PANTHER" id="PTHR30012:SF7">
    <property type="entry name" value="PROTEIN TRANSPORT PROTEIN HOFC HOMOLOG"/>
    <property type="match status" value="1"/>
</dbReference>
<dbReference type="PANTHER" id="PTHR30012">
    <property type="entry name" value="GENERAL SECRETION PATHWAY PROTEIN"/>
    <property type="match status" value="1"/>
</dbReference>
<feature type="domain" description="Type II secretion system protein GspF" evidence="10">
    <location>
        <begin position="286"/>
        <end position="408"/>
    </location>
</feature>
<evidence type="ECO:0000313" key="14">
    <source>
        <dbReference type="Proteomes" id="UP000190962"/>
    </source>
</evidence>
<evidence type="ECO:0000313" key="13">
    <source>
        <dbReference type="Proteomes" id="UP000030856"/>
    </source>
</evidence>
<dbReference type="GO" id="GO:0015628">
    <property type="term" value="P:protein secretion by the type II secretion system"/>
    <property type="evidence" value="ECO:0007669"/>
    <property type="project" value="TreeGrafter"/>
</dbReference>
<dbReference type="Gene3D" id="1.20.81.30">
    <property type="entry name" value="Type II secretion system (T2SS), domain F"/>
    <property type="match status" value="2"/>
</dbReference>
<keyword evidence="3" id="KW-1003">Cell membrane</keyword>
<dbReference type="EMBL" id="JRAA01000001">
    <property type="protein sequence ID" value="KHF26235.1"/>
    <property type="molecule type" value="Genomic_DNA"/>
</dbReference>
<evidence type="ECO:0000256" key="3">
    <source>
        <dbReference type="ARBA" id="ARBA00022475"/>
    </source>
</evidence>
<protein>
    <submittedName>
        <fullName evidence="11">Type IV pilus assembly major pilin protein PilC</fullName>
    </submittedName>
</protein>
<dbReference type="PRINTS" id="PR00812">
    <property type="entry name" value="BCTERIALGSPF"/>
</dbReference>
<keyword evidence="13" id="KW-1185">Reference proteome</keyword>
<dbReference type="Pfam" id="PF00482">
    <property type="entry name" value="T2SSF"/>
    <property type="match status" value="2"/>
</dbReference>
<reference evidence="12 14" key="2">
    <citation type="submission" date="2016-11" db="EMBL/GenBank/DDBJ databases">
        <title>Mixed transmission modes and dynamic genome evolution in an obligate animal-bacterial symbiosis.</title>
        <authorList>
            <person name="Russell S.L."/>
            <person name="Corbett-Detig R.B."/>
            <person name="Cavanaugh C.M."/>
        </authorList>
    </citation>
    <scope>NUCLEOTIDE SEQUENCE [LARGE SCALE GENOMIC DNA]</scope>
    <source>
        <strain evidence="12">MA-KB16</strain>
    </source>
</reference>
<dbReference type="OrthoDB" id="9805682at2"/>
<comment type="subcellular location">
    <subcellularLocation>
        <location evidence="1">Cell inner membrane</location>
        <topology evidence="1">Multi-pass membrane protein</topology>
    </subcellularLocation>
</comment>
<dbReference type="InterPro" id="IPR042094">
    <property type="entry name" value="T2SS_GspF_sf"/>
</dbReference>
<evidence type="ECO:0000256" key="4">
    <source>
        <dbReference type="ARBA" id="ARBA00022519"/>
    </source>
</evidence>
<dbReference type="Proteomes" id="UP000190962">
    <property type="component" value="Unassembled WGS sequence"/>
</dbReference>
<feature type="region of interest" description="Disordered" evidence="8">
    <location>
        <begin position="1"/>
        <end position="20"/>
    </location>
</feature>
<dbReference type="PATRIC" id="fig|2340.3.peg.747"/>
<dbReference type="Proteomes" id="UP000030856">
    <property type="component" value="Unassembled WGS sequence"/>
</dbReference>
<feature type="transmembrane region" description="Helical" evidence="9">
    <location>
        <begin position="224"/>
        <end position="251"/>
    </location>
</feature>
<reference evidence="11 13" key="1">
    <citation type="journal article" date="2014" name="BMC Genomics">
        <title>The genome of the intracellular bacterium of the coastal bivalve, Solemya velum: a blueprint for thriving in and out of symbiosis.</title>
        <authorList>
            <person name="Dmytrenko O."/>
            <person name="Russell S.L."/>
            <person name="Loo W.T."/>
            <person name="Fontanez K.M."/>
            <person name="Liao L."/>
            <person name="Roeselers G."/>
            <person name="Sharma R."/>
            <person name="Stewart F.J."/>
            <person name="Newton I.L."/>
            <person name="Woyke T."/>
            <person name="Wu D."/>
            <person name="Lang J.M."/>
            <person name="Eisen J.A."/>
            <person name="Cavanaugh C.M."/>
        </authorList>
    </citation>
    <scope>NUCLEOTIDE SEQUENCE [LARGE SCALE GENOMIC DNA]</scope>
    <source>
        <strain evidence="11 13">WH</strain>
    </source>
</reference>